<organism evidence="2 3">
    <name type="scientific">Diaphorina citri</name>
    <name type="common">Asian citrus psyllid</name>
    <dbReference type="NCBI Taxonomy" id="121845"/>
    <lineage>
        <taxon>Eukaryota</taxon>
        <taxon>Metazoa</taxon>
        <taxon>Ecdysozoa</taxon>
        <taxon>Arthropoda</taxon>
        <taxon>Hexapoda</taxon>
        <taxon>Insecta</taxon>
        <taxon>Pterygota</taxon>
        <taxon>Neoptera</taxon>
        <taxon>Paraneoptera</taxon>
        <taxon>Hemiptera</taxon>
        <taxon>Sternorrhyncha</taxon>
        <taxon>Psylloidea</taxon>
        <taxon>Psyllidae</taxon>
        <taxon>Diaphorininae</taxon>
        <taxon>Diaphorina</taxon>
    </lineage>
</organism>
<dbReference type="KEGG" id="dci:103509351"/>
<evidence type="ECO:0000313" key="2">
    <source>
        <dbReference type="Proteomes" id="UP000079169"/>
    </source>
</evidence>
<name>A0A1S4EC11_DIACI</name>
<feature type="region of interest" description="Disordered" evidence="1">
    <location>
        <begin position="156"/>
        <end position="277"/>
    </location>
</feature>
<proteinExistence type="predicted"/>
<feature type="region of interest" description="Disordered" evidence="1">
    <location>
        <begin position="87"/>
        <end position="106"/>
    </location>
</feature>
<dbReference type="AlphaFoldDB" id="A0A1S4EC11"/>
<evidence type="ECO:0000313" key="3">
    <source>
        <dbReference type="RefSeq" id="XP_017299647.1"/>
    </source>
</evidence>
<dbReference type="Proteomes" id="UP000079169">
    <property type="component" value="Unplaced"/>
</dbReference>
<gene>
    <name evidence="3" type="primary">LOC103509351</name>
</gene>
<reference evidence="3" key="1">
    <citation type="submission" date="2025-08" db="UniProtKB">
        <authorList>
            <consortium name="RefSeq"/>
        </authorList>
    </citation>
    <scope>IDENTIFICATION</scope>
</reference>
<dbReference type="RefSeq" id="XP_017299647.1">
    <property type="nucleotide sequence ID" value="XM_017444158.2"/>
</dbReference>
<dbReference type="PaxDb" id="121845-A0A1S4EC11"/>
<feature type="non-terminal residue" evidence="3">
    <location>
        <position position="277"/>
    </location>
</feature>
<protein>
    <submittedName>
        <fullName evidence="3">Uncharacterized protein LOC103509351</fullName>
    </submittedName>
</protein>
<dbReference type="GeneID" id="103509351"/>
<feature type="compositionally biased region" description="Polar residues" evidence="1">
    <location>
        <begin position="253"/>
        <end position="277"/>
    </location>
</feature>
<evidence type="ECO:0000256" key="1">
    <source>
        <dbReference type="SAM" id="MobiDB-lite"/>
    </source>
</evidence>
<sequence>MFLFLFPVLKDEPEDLTHLAPTAGDTCIPLEDTPDLLMGDLLDEFILPDNYCPLLSDACDNSKHMADMSPSHSFYTYRDDRSLSPDALTHSPGGCSIPSLSSIEDSPPMIEDSMSSLWGLDLVDSGGEELSRAPYIPMPPDVPLLTAGDLMWGAHSTPPKPLTSQDPLLSSHSKTSSWSKSNSPNSTSSSSQHQHSHQQSSNPRLSESGPPNSSLAKLLKSEPSHTTRSNMDDAGGGGVPNNTATPQPAKYNKYSNKKGSTNTTVLEKKSSSSGNKR</sequence>
<feature type="compositionally biased region" description="Low complexity" evidence="1">
    <location>
        <begin position="170"/>
        <end position="203"/>
    </location>
</feature>
<keyword evidence="2" id="KW-1185">Reference proteome</keyword>
<dbReference type="STRING" id="121845.A0A1S4EC11"/>
<accession>A0A1S4EC11</accession>